<dbReference type="STRING" id="439292.Bsel_3068"/>
<dbReference type="EMBL" id="CP001791">
    <property type="protein sequence ID" value="ADI00550.1"/>
    <property type="molecule type" value="Genomic_DNA"/>
</dbReference>
<keyword evidence="4" id="KW-0133">Cell shape</keyword>
<keyword evidence="5" id="KW-0573">Peptidoglycan synthesis</keyword>
<protein>
    <submittedName>
        <fullName evidence="9">Virulence factor MVIN family protein</fullName>
    </submittedName>
</protein>
<evidence type="ECO:0000256" key="1">
    <source>
        <dbReference type="ARBA" id="ARBA00004651"/>
    </source>
</evidence>
<dbReference type="GO" id="GO:0034204">
    <property type="term" value="P:lipid translocation"/>
    <property type="evidence" value="ECO:0007669"/>
    <property type="project" value="TreeGrafter"/>
</dbReference>
<dbReference type="RefSeq" id="WP_013173954.1">
    <property type="nucleotide sequence ID" value="NC_014219.1"/>
</dbReference>
<dbReference type="AlphaFoldDB" id="D6Y0I2"/>
<feature type="transmembrane region" description="Helical" evidence="8">
    <location>
        <begin position="465"/>
        <end position="487"/>
    </location>
</feature>
<evidence type="ECO:0000256" key="8">
    <source>
        <dbReference type="SAM" id="Phobius"/>
    </source>
</evidence>
<dbReference type="KEGG" id="bse:Bsel_3068"/>
<evidence type="ECO:0000256" key="2">
    <source>
        <dbReference type="ARBA" id="ARBA00022475"/>
    </source>
</evidence>
<feature type="transmembrane region" description="Helical" evidence="8">
    <location>
        <begin position="188"/>
        <end position="208"/>
    </location>
</feature>
<evidence type="ECO:0000256" key="5">
    <source>
        <dbReference type="ARBA" id="ARBA00022984"/>
    </source>
</evidence>
<reference evidence="9" key="1">
    <citation type="submission" date="2009-10" db="EMBL/GenBank/DDBJ databases">
        <title>Complete sequence of Bacillus selenitireducens MLS10.</title>
        <authorList>
            <consortium name="US DOE Joint Genome Institute"/>
            <person name="Lucas S."/>
            <person name="Copeland A."/>
            <person name="Lapidus A."/>
            <person name="Glavina del Rio T."/>
            <person name="Dalin E."/>
            <person name="Tice H."/>
            <person name="Bruce D."/>
            <person name="Goodwin L."/>
            <person name="Pitluck S."/>
            <person name="Sims D."/>
            <person name="Brettin T."/>
            <person name="Detter J.C."/>
            <person name="Han C."/>
            <person name="Larimer F."/>
            <person name="Land M."/>
            <person name="Hauser L."/>
            <person name="Kyrpides N."/>
            <person name="Ovchinnikova G."/>
            <person name="Stolz J."/>
        </authorList>
    </citation>
    <scope>NUCLEOTIDE SEQUENCE [LARGE SCALE GENOMIC DNA]</scope>
    <source>
        <strain evidence="9">MLS10</strain>
    </source>
</reference>
<dbReference type="eggNOG" id="COG0728">
    <property type="taxonomic scope" value="Bacteria"/>
</dbReference>
<evidence type="ECO:0000256" key="4">
    <source>
        <dbReference type="ARBA" id="ARBA00022960"/>
    </source>
</evidence>
<evidence type="ECO:0000256" key="7">
    <source>
        <dbReference type="ARBA" id="ARBA00023136"/>
    </source>
</evidence>
<dbReference type="GO" id="GO:0015648">
    <property type="term" value="F:lipid-linked peptidoglycan transporter activity"/>
    <property type="evidence" value="ECO:0007669"/>
    <property type="project" value="TreeGrafter"/>
</dbReference>
<keyword evidence="7 8" id="KW-0472">Membrane</keyword>
<sequence>MSQLRKSALLLTSLAITVKLAGFFREAVLAREFGANETTDGYLLAFSLITLMVAMLATGFSNVFLPRYVKDRKEDPVAAEKMASGVLNIIVSVIIVLSFIGILFVDRLIPMLFGSMDPVTEAVAVNTTRIFLIFAVIIAINAMFESYLQARRIFAPVQVWKLLSTLMAAVFALLFSDVWGIYSLAYGFIFGAGIGLIVQAAALFKGGFRWQPAISFNERSTFFIMLAPALMNSVVGQVNLFVDRIFATNTVGGAVTYLNNGSLLVSVPHTLYASTMAAIFFTLLSEQVNQRKQFEDTVQRAVMVTMVILMPISFGLLAIGQDAISFIFERGAFTAEDTLKTYQTLMFYSPIVVLQGIQYILSKSLYARRQTTLVLKISATTILLNAVANWFFVQWLGYPGLALASALISVYFVTTTSWFVYKDLTDRRYRDFWKEFMAVLVPAGLMGLSVFLIRQFVPWFDMIPSLMVILILAPVGAAIYFALMWIFQRNKVKRVISMVRRKRT</sequence>
<dbReference type="PANTHER" id="PTHR47019">
    <property type="entry name" value="LIPID II FLIPPASE MURJ"/>
    <property type="match status" value="1"/>
</dbReference>
<dbReference type="PANTHER" id="PTHR47019:SF1">
    <property type="entry name" value="LIPID II FLIPPASE MURJ"/>
    <property type="match status" value="1"/>
</dbReference>
<feature type="transmembrane region" description="Helical" evidence="8">
    <location>
        <begin position="160"/>
        <end position="182"/>
    </location>
</feature>
<dbReference type="Pfam" id="PF03023">
    <property type="entry name" value="MurJ"/>
    <property type="match status" value="1"/>
</dbReference>
<organism evidence="9 10">
    <name type="scientific">Bacillus selenitireducens (strain ATCC 700615 / DSM 15326 / MLS10)</name>
    <dbReference type="NCBI Taxonomy" id="439292"/>
    <lineage>
        <taxon>Bacteria</taxon>
        <taxon>Bacillati</taxon>
        <taxon>Bacillota</taxon>
        <taxon>Bacilli</taxon>
        <taxon>Bacillales</taxon>
        <taxon>Bacillaceae</taxon>
        <taxon>Salisediminibacterium</taxon>
    </lineage>
</organism>
<feature type="transmembrane region" description="Helical" evidence="8">
    <location>
        <begin position="301"/>
        <end position="321"/>
    </location>
</feature>
<accession>D6Y0I2</accession>
<proteinExistence type="predicted"/>
<keyword evidence="2" id="KW-1003">Cell membrane</keyword>
<feature type="transmembrane region" description="Helical" evidence="8">
    <location>
        <begin position="262"/>
        <end position="281"/>
    </location>
</feature>
<feature type="transmembrane region" description="Helical" evidence="8">
    <location>
        <begin position="432"/>
        <end position="453"/>
    </location>
</feature>
<dbReference type="HOGENOM" id="CLU_006797_4_1_9"/>
<feature type="transmembrane region" description="Helical" evidence="8">
    <location>
        <begin position="373"/>
        <end position="392"/>
    </location>
</feature>
<feature type="transmembrane region" description="Helical" evidence="8">
    <location>
        <begin position="46"/>
        <end position="65"/>
    </location>
</feature>
<dbReference type="GO" id="GO:0005886">
    <property type="term" value="C:plasma membrane"/>
    <property type="evidence" value="ECO:0007669"/>
    <property type="project" value="UniProtKB-SubCell"/>
</dbReference>
<evidence type="ECO:0000313" key="10">
    <source>
        <dbReference type="Proteomes" id="UP000000271"/>
    </source>
</evidence>
<feature type="transmembrane region" description="Helical" evidence="8">
    <location>
        <begin position="129"/>
        <end position="148"/>
    </location>
</feature>
<evidence type="ECO:0000256" key="6">
    <source>
        <dbReference type="ARBA" id="ARBA00022989"/>
    </source>
</evidence>
<comment type="subcellular location">
    <subcellularLocation>
        <location evidence="1">Cell membrane</location>
        <topology evidence="1">Multi-pass membrane protein</topology>
    </subcellularLocation>
</comment>
<dbReference type="GO" id="GO:0008360">
    <property type="term" value="P:regulation of cell shape"/>
    <property type="evidence" value="ECO:0007669"/>
    <property type="project" value="UniProtKB-KW"/>
</dbReference>
<dbReference type="Proteomes" id="UP000000271">
    <property type="component" value="Chromosome"/>
</dbReference>
<feature type="transmembrane region" description="Helical" evidence="8">
    <location>
        <begin position="398"/>
        <end position="420"/>
    </location>
</feature>
<dbReference type="InterPro" id="IPR051050">
    <property type="entry name" value="Lipid_II_flippase_MurJ/MviN"/>
</dbReference>
<evidence type="ECO:0000313" key="9">
    <source>
        <dbReference type="EMBL" id="ADI00550.1"/>
    </source>
</evidence>
<keyword evidence="10" id="KW-1185">Reference proteome</keyword>
<dbReference type="GO" id="GO:0009252">
    <property type="term" value="P:peptidoglycan biosynthetic process"/>
    <property type="evidence" value="ECO:0007669"/>
    <property type="project" value="UniProtKB-KW"/>
</dbReference>
<dbReference type="InterPro" id="IPR004268">
    <property type="entry name" value="MurJ"/>
</dbReference>
<feature type="transmembrane region" description="Helical" evidence="8">
    <location>
        <begin position="86"/>
        <end position="109"/>
    </location>
</feature>
<keyword evidence="3 8" id="KW-0812">Transmembrane</keyword>
<keyword evidence="6 8" id="KW-1133">Transmembrane helix</keyword>
<feature type="transmembrane region" description="Helical" evidence="8">
    <location>
        <begin position="341"/>
        <end position="361"/>
    </location>
</feature>
<name>D6Y0I2_BACIE</name>
<evidence type="ECO:0000256" key="3">
    <source>
        <dbReference type="ARBA" id="ARBA00022692"/>
    </source>
</evidence>
<feature type="transmembrane region" description="Helical" evidence="8">
    <location>
        <begin position="220"/>
        <end position="242"/>
    </location>
</feature>
<dbReference type="OrthoDB" id="9804143at2"/>
<gene>
    <name evidence="9" type="ordered locus">Bsel_3068</name>
</gene>